<keyword evidence="7" id="KW-0234">DNA repair</keyword>
<feature type="compositionally biased region" description="Low complexity" evidence="8">
    <location>
        <begin position="33"/>
        <end position="45"/>
    </location>
</feature>
<gene>
    <name evidence="10" type="ORF">J0X25_06965</name>
</gene>
<evidence type="ECO:0000313" key="10">
    <source>
        <dbReference type="EMBL" id="QSX00692.1"/>
    </source>
</evidence>
<keyword evidence="2" id="KW-0479">Metal-binding</keyword>
<dbReference type="GO" id="GO:0046872">
    <property type="term" value="F:metal ion binding"/>
    <property type="evidence" value="ECO:0007669"/>
    <property type="project" value="UniProtKB-KW"/>
</dbReference>
<evidence type="ECO:0000256" key="6">
    <source>
        <dbReference type="ARBA" id="ARBA00023014"/>
    </source>
</evidence>
<dbReference type="Proteomes" id="UP000663203">
    <property type="component" value="Chromosome"/>
</dbReference>
<feature type="region of interest" description="Disordered" evidence="8">
    <location>
        <begin position="1"/>
        <end position="56"/>
    </location>
</feature>
<feature type="domain" description="Uracil-DNA glycosylase-like" evidence="9">
    <location>
        <begin position="78"/>
        <end position="249"/>
    </location>
</feature>
<dbReference type="GO" id="GO:0097506">
    <property type="term" value="F:deaminated base DNA N-glycosylase activity"/>
    <property type="evidence" value="ECO:0007669"/>
    <property type="project" value="UniProtKB-ARBA"/>
</dbReference>
<accession>A0A8A2VGQ0</accession>
<name>A0A8A2VGQ0_9EURY</name>
<evidence type="ECO:0000256" key="1">
    <source>
        <dbReference type="ARBA" id="ARBA00022485"/>
    </source>
</evidence>
<dbReference type="InterPro" id="IPR051536">
    <property type="entry name" value="UDG_Type-4/5"/>
</dbReference>
<evidence type="ECO:0000256" key="3">
    <source>
        <dbReference type="ARBA" id="ARBA00022763"/>
    </source>
</evidence>
<dbReference type="PANTHER" id="PTHR33693">
    <property type="entry name" value="TYPE-5 URACIL-DNA GLYCOSYLASE"/>
    <property type="match status" value="1"/>
</dbReference>
<evidence type="ECO:0000256" key="7">
    <source>
        <dbReference type="ARBA" id="ARBA00023204"/>
    </source>
</evidence>
<evidence type="ECO:0000256" key="2">
    <source>
        <dbReference type="ARBA" id="ARBA00022723"/>
    </source>
</evidence>
<sequence>MPLPVESNRGEVNLSPHVRRDAERPNSLEAVRSRVSPSPSESDSTPPREPPFPTTRNVLQPNCQRCPALVEHRECISWGTGPLDASVLVVGEAPGAGIPEADRWQGGNWTGKAYTSRHSGRRIRRMLERVDYGDDAYYTNAVKCFPADPDDPTSNREPTPEERTNCRTHLLTEIETIDPDVVLATGKHATTSVLAAEDRELERFIETVLEPVRCERLETTLVPILHPSYQDVWIGRLGYEPEAYLAAIGETLEDLCG</sequence>
<reference evidence="10 11" key="1">
    <citation type="submission" date="2021-03" db="EMBL/GenBank/DDBJ databases">
        <title>Haloterrigena longa sp. nov. and Haloterrigena limicola sp. nov., extremely halophilic archaea isolated from a salt lake.</title>
        <authorList>
            <person name="Henglin C."/>
        </authorList>
    </citation>
    <scope>NUCLEOTIDE SEQUENCE [LARGE SCALE GENOMIC DNA]</scope>
    <source>
        <strain evidence="10 11">KZCA68</strain>
    </source>
</reference>
<protein>
    <submittedName>
        <fullName evidence="10">Uracil-DNA glycosylase</fullName>
    </submittedName>
</protein>
<keyword evidence="1" id="KW-0004">4Fe-4S</keyword>
<dbReference type="GO" id="GO:0051539">
    <property type="term" value="F:4 iron, 4 sulfur cluster binding"/>
    <property type="evidence" value="ECO:0007669"/>
    <property type="project" value="UniProtKB-KW"/>
</dbReference>
<dbReference type="EMBL" id="CP071462">
    <property type="protein sequence ID" value="QSX00692.1"/>
    <property type="molecule type" value="Genomic_DNA"/>
</dbReference>
<proteinExistence type="predicted"/>
<dbReference type="Gene3D" id="3.40.470.10">
    <property type="entry name" value="Uracil-DNA glycosylase-like domain"/>
    <property type="match status" value="1"/>
</dbReference>
<keyword evidence="6" id="KW-0411">Iron-sulfur</keyword>
<keyword evidence="3" id="KW-0227">DNA damage</keyword>
<keyword evidence="11" id="KW-1185">Reference proteome</keyword>
<dbReference type="InterPro" id="IPR036895">
    <property type="entry name" value="Uracil-DNA_glycosylase-like_sf"/>
</dbReference>
<keyword evidence="5" id="KW-0408">Iron</keyword>
<dbReference type="PANTHER" id="PTHR33693:SF1">
    <property type="entry name" value="TYPE-4 URACIL-DNA GLYCOSYLASE"/>
    <property type="match status" value="1"/>
</dbReference>
<evidence type="ECO:0000313" key="11">
    <source>
        <dbReference type="Proteomes" id="UP000663203"/>
    </source>
</evidence>
<dbReference type="KEGG" id="hakz:J0X25_06965"/>
<dbReference type="GO" id="GO:0006281">
    <property type="term" value="P:DNA repair"/>
    <property type="evidence" value="ECO:0007669"/>
    <property type="project" value="UniProtKB-KW"/>
</dbReference>
<evidence type="ECO:0000256" key="5">
    <source>
        <dbReference type="ARBA" id="ARBA00023004"/>
    </source>
</evidence>
<evidence type="ECO:0000259" key="9">
    <source>
        <dbReference type="SMART" id="SM00986"/>
    </source>
</evidence>
<dbReference type="CDD" id="cd10030">
    <property type="entry name" value="UDG-F4_TTUDGA_SPO1dp_like"/>
    <property type="match status" value="1"/>
</dbReference>
<keyword evidence="4" id="KW-0378">Hydrolase</keyword>
<dbReference type="AlphaFoldDB" id="A0A8A2VGQ0"/>
<dbReference type="Pfam" id="PF03167">
    <property type="entry name" value="UDG"/>
    <property type="match status" value="1"/>
</dbReference>
<evidence type="ECO:0000256" key="4">
    <source>
        <dbReference type="ARBA" id="ARBA00022801"/>
    </source>
</evidence>
<organism evidence="10 11">
    <name type="scientific">Haloterrigena alkaliphila</name>
    <dbReference type="NCBI Taxonomy" id="2816475"/>
    <lineage>
        <taxon>Archaea</taxon>
        <taxon>Methanobacteriati</taxon>
        <taxon>Methanobacteriota</taxon>
        <taxon>Stenosarchaea group</taxon>
        <taxon>Halobacteria</taxon>
        <taxon>Halobacteriales</taxon>
        <taxon>Natrialbaceae</taxon>
        <taxon>Haloterrigena</taxon>
    </lineage>
</organism>
<dbReference type="SUPFAM" id="SSF52141">
    <property type="entry name" value="Uracil-DNA glycosylase-like"/>
    <property type="match status" value="1"/>
</dbReference>
<dbReference type="SMART" id="SM00987">
    <property type="entry name" value="UreE_C"/>
    <property type="match status" value="1"/>
</dbReference>
<evidence type="ECO:0000256" key="8">
    <source>
        <dbReference type="SAM" id="MobiDB-lite"/>
    </source>
</evidence>
<dbReference type="InterPro" id="IPR005122">
    <property type="entry name" value="Uracil-DNA_glycosylase-like"/>
</dbReference>
<dbReference type="SMART" id="SM00986">
    <property type="entry name" value="UDG"/>
    <property type="match status" value="1"/>
</dbReference>